<dbReference type="Pfam" id="PF14871">
    <property type="entry name" value="GHL6"/>
    <property type="match status" value="1"/>
</dbReference>
<feature type="non-terminal residue" evidence="1">
    <location>
        <position position="1"/>
    </location>
</feature>
<reference evidence="1" key="1">
    <citation type="submission" date="2018-05" db="EMBL/GenBank/DDBJ databases">
        <authorList>
            <person name="Lanie J.A."/>
            <person name="Ng W.-L."/>
            <person name="Kazmierczak K.M."/>
            <person name="Andrzejewski T.M."/>
            <person name="Davidsen T.M."/>
            <person name="Wayne K.J."/>
            <person name="Tettelin H."/>
            <person name="Glass J.I."/>
            <person name="Rusch D."/>
            <person name="Podicherti R."/>
            <person name="Tsui H.-C.T."/>
            <person name="Winkler M.E."/>
        </authorList>
    </citation>
    <scope>NUCLEOTIDE SEQUENCE</scope>
</reference>
<dbReference type="InterPro" id="IPR017853">
    <property type="entry name" value="GH"/>
</dbReference>
<name>A0A382SG02_9ZZZZ</name>
<feature type="non-terminal residue" evidence="1">
    <location>
        <position position="311"/>
    </location>
</feature>
<sequence length="311" mass="36457">YIASIRGGAEMYWQHPDWAQRKADGRVTSWDEAYTSVAMCPNSPYREYLKQVVTEISENYAVDGFYFDEPSFQSWCSCSYCSKKFFAEFHQELPVREDWGDPVFQKFIKWRYRQITAWRKSLYDLVKQEDRCVFFQGAFPLARFASEPLGVSGVTLHNPYQDRFAVDWYVPLAHAAYLPDSAEIGDVVHFELYRVSMREPLWWYGISLRYGQSIGRGKQILTLNMMAQTPFAQYGLPEEEIRLSIAEILANTGSPQFARYYPDRADQEAWDHVYASFKKVKDIESYLENRESMKYAAVLYSQSSLDRFDHL</sequence>
<protein>
    <recommendedName>
        <fullName evidence="2">Glycosyl hydrolase-like 10 domain-containing protein</fullName>
    </recommendedName>
</protein>
<proteinExistence type="predicted"/>
<dbReference type="InterPro" id="IPR028212">
    <property type="entry name" value="GHL6"/>
</dbReference>
<dbReference type="AlphaFoldDB" id="A0A382SG02"/>
<dbReference type="EMBL" id="UINC01128809">
    <property type="protein sequence ID" value="SVD08796.1"/>
    <property type="molecule type" value="Genomic_DNA"/>
</dbReference>
<evidence type="ECO:0000313" key="1">
    <source>
        <dbReference type="EMBL" id="SVD08796.1"/>
    </source>
</evidence>
<gene>
    <name evidence="1" type="ORF">METZ01_LOCUS361650</name>
</gene>
<accession>A0A382SG02</accession>
<evidence type="ECO:0008006" key="2">
    <source>
        <dbReference type="Google" id="ProtNLM"/>
    </source>
</evidence>
<dbReference type="Gene3D" id="3.20.20.80">
    <property type="entry name" value="Glycosidases"/>
    <property type="match status" value="1"/>
</dbReference>
<dbReference type="SUPFAM" id="SSF51445">
    <property type="entry name" value="(Trans)glycosidases"/>
    <property type="match status" value="1"/>
</dbReference>
<organism evidence="1">
    <name type="scientific">marine metagenome</name>
    <dbReference type="NCBI Taxonomy" id="408172"/>
    <lineage>
        <taxon>unclassified sequences</taxon>
        <taxon>metagenomes</taxon>
        <taxon>ecological metagenomes</taxon>
    </lineage>
</organism>